<name>A0AAN7UXL3_9PEZI</name>
<dbReference type="AlphaFoldDB" id="A0AAN7UXL3"/>
<accession>A0AAN7UXL3</accession>
<sequence>MADKPDAMVIDQVEIMNQIQYHLPCESLYQISSDVKEIKERVSIIAQTLSCNADNPPPVSPRVSRYKILPFGVIHILKKKRRNILLMAD</sequence>
<evidence type="ECO:0000313" key="1">
    <source>
        <dbReference type="EMBL" id="KAK5636414.1"/>
    </source>
</evidence>
<comment type="caution">
    <text evidence="1">The sequence shown here is derived from an EMBL/GenBank/DDBJ whole genome shotgun (WGS) entry which is preliminary data.</text>
</comment>
<proteinExistence type="predicted"/>
<protein>
    <submittedName>
        <fullName evidence="1">Uncharacterized protein</fullName>
    </submittedName>
</protein>
<reference evidence="1 2" key="1">
    <citation type="submission" date="2023-10" db="EMBL/GenBank/DDBJ databases">
        <title>Draft genome sequence of Xylaria bambusicola isolate GMP-LS, the root and basal stem rot pathogen of sugarcane in Indonesia.</title>
        <authorList>
            <person name="Selvaraj P."/>
            <person name="Muralishankar V."/>
            <person name="Muruganantham S."/>
            <person name="Sp S."/>
            <person name="Haryani S."/>
            <person name="Lau K.J.X."/>
            <person name="Naqvi N.I."/>
        </authorList>
    </citation>
    <scope>NUCLEOTIDE SEQUENCE [LARGE SCALE GENOMIC DNA]</scope>
    <source>
        <strain evidence="1">GMP-LS</strain>
    </source>
</reference>
<evidence type="ECO:0000313" key="2">
    <source>
        <dbReference type="Proteomes" id="UP001305414"/>
    </source>
</evidence>
<dbReference type="EMBL" id="JAWHQM010000068">
    <property type="protein sequence ID" value="KAK5636414.1"/>
    <property type="molecule type" value="Genomic_DNA"/>
</dbReference>
<organism evidence="1 2">
    <name type="scientific">Xylaria bambusicola</name>
    <dbReference type="NCBI Taxonomy" id="326684"/>
    <lineage>
        <taxon>Eukaryota</taxon>
        <taxon>Fungi</taxon>
        <taxon>Dikarya</taxon>
        <taxon>Ascomycota</taxon>
        <taxon>Pezizomycotina</taxon>
        <taxon>Sordariomycetes</taxon>
        <taxon>Xylariomycetidae</taxon>
        <taxon>Xylariales</taxon>
        <taxon>Xylariaceae</taxon>
        <taxon>Xylaria</taxon>
    </lineage>
</organism>
<gene>
    <name evidence="1" type="ORF">RRF57_012126</name>
</gene>
<dbReference type="Proteomes" id="UP001305414">
    <property type="component" value="Unassembled WGS sequence"/>
</dbReference>
<keyword evidence="2" id="KW-1185">Reference proteome</keyword>